<protein>
    <submittedName>
        <fullName evidence="1">Uncharacterized protein</fullName>
    </submittedName>
</protein>
<organism evidence="1 2">
    <name type="scientific">Vaccinium darrowii</name>
    <dbReference type="NCBI Taxonomy" id="229202"/>
    <lineage>
        <taxon>Eukaryota</taxon>
        <taxon>Viridiplantae</taxon>
        <taxon>Streptophyta</taxon>
        <taxon>Embryophyta</taxon>
        <taxon>Tracheophyta</taxon>
        <taxon>Spermatophyta</taxon>
        <taxon>Magnoliopsida</taxon>
        <taxon>eudicotyledons</taxon>
        <taxon>Gunneridae</taxon>
        <taxon>Pentapetalae</taxon>
        <taxon>asterids</taxon>
        <taxon>Ericales</taxon>
        <taxon>Ericaceae</taxon>
        <taxon>Vaccinioideae</taxon>
        <taxon>Vaccinieae</taxon>
        <taxon>Vaccinium</taxon>
    </lineage>
</organism>
<name>A0ACB7Z241_9ERIC</name>
<dbReference type="EMBL" id="CM037154">
    <property type="protein sequence ID" value="KAH7859975.1"/>
    <property type="molecule type" value="Genomic_DNA"/>
</dbReference>
<proteinExistence type="predicted"/>
<comment type="caution">
    <text evidence="1">The sequence shown here is derived from an EMBL/GenBank/DDBJ whole genome shotgun (WGS) entry which is preliminary data.</text>
</comment>
<sequence>MRIPMATALSPASSLRLKPLSSLRFFSVYRQRTSPCKLPANLKTITTNHFLPPKPHNRYSIPVSFFYTSSSSALSVTRKNRRSLCTIVAGALSSGEAVEKIEKQGIEFGEKVGEFRKRLRVVDIKGGPDEGLDRLGQTLVVKGWVRTLRAQSSVTFIEVNDGSCLSSIQCVMNSDAEGYDQVESGLIATGASIWVKGIVVASQGSKQKVELQIEKLEMVGRSDPSFPIQKKRVSREFLRTKAHLRPRTNTFGAVARVRNALAYATHKFFQDNGFVWISSPIITASDCEGAGEQFCVTTLIPSSPEAADSRVDAIPKTEDGSIDWSQDFFGKPAFLTVSGQLNAETYATALSDVYTFGPTFRAENSNTSRHLAEFWMIEPELAFADLNDDMACATAYLQYVVKYVLEHCKEDMDFFNTWIEKGIINRLSNVVEKNFVQLTYTDAVELLLRADKKFEFPVKWGCDLQSEHERYITEEAFGGCPVIVRDYPKEIKAFYMRQNDDGKTVSAMDMLVPRVGELIGGSQREERLEYLEERLDNLNLNKETYWWYLDLRRYGSVPHAGFGLGFERLVQFATGIENIRDAIPFPRTPGSAEF</sequence>
<dbReference type="Proteomes" id="UP000828048">
    <property type="component" value="Chromosome 4"/>
</dbReference>
<accession>A0ACB7Z241</accession>
<gene>
    <name evidence="1" type="ORF">Vadar_007740</name>
</gene>
<keyword evidence="2" id="KW-1185">Reference proteome</keyword>
<reference evidence="1 2" key="1">
    <citation type="journal article" date="2021" name="Hortic Res">
        <title>High-quality reference genome and annotation aids understanding of berry development for evergreen blueberry (Vaccinium darrowii).</title>
        <authorList>
            <person name="Yu J."/>
            <person name="Hulse-Kemp A.M."/>
            <person name="Babiker E."/>
            <person name="Staton M."/>
        </authorList>
    </citation>
    <scope>NUCLEOTIDE SEQUENCE [LARGE SCALE GENOMIC DNA]</scope>
    <source>
        <strain evidence="2">cv. NJ 8807/NJ 8810</strain>
        <tissue evidence="1">Young leaf</tissue>
    </source>
</reference>
<evidence type="ECO:0000313" key="2">
    <source>
        <dbReference type="Proteomes" id="UP000828048"/>
    </source>
</evidence>
<evidence type="ECO:0000313" key="1">
    <source>
        <dbReference type="EMBL" id="KAH7859975.1"/>
    </source>
</evidence>